<sequence>MHGVRIPPRRRTVEWPTVGLGIVIYAGWGGLTYFHDAIPLWLLMPLGGWFVAWHASFQHEVIHGHPTRSRGLNRLIGGWPLLLWLPYERYRISHLVHHRDERLTDPLDDPESYYWIPEEWERLGFWRKLIIRVNATFLGRVTIGPAWTIGRFLAGEMVAMLRGDRLARRIWTWHLVEAAVVLAWIVLVCGMHPLIYFLAFVYPGTALMLVRSFAEHRAESEVDERTAIVENAPLMGLLFLYNNLHAVHHENPMIPWYEIPAWYRANRERLLRENGGLVYDGYLDVARRYLLTAHDTPVHPHGRAPEAAAAPHRAA</sequence>
<reference evidence="3 4" key="1">
    <citation type="submission" date="2023-07" db="EMBL/GenBank/DDBJ databases">
        <title>Genomic Encyclopedia of Type Strains, Phase IV (KMG-IV): sequencing the most valuable type-strain genomes for metagenomic binning, comparative biology and taxonomic classification.</title>
        <authorList>
            <person name="Goeker M."/>
        </authorList>
    </citation>
    <scope>NUCLEOTIDE SEQUENCE [LARGE SCALE GENOMIC DNA]</scope>
    <source>
        <strain evidence="3 4">DSM 19619</strain>
    </source>
</reference>
<feature type="domain" description="Fatty acid desaturase" evidence="2">
    <location>
        <begin position="40"/>
        <end position="272"/>
    </location>
</feature>
<keyword evidence="1" id="KW-1133">Transmembrane helix</keyword>
<evidence type="ECO:0000256" key="1">
    <source>
        <dbReference type="SAM" id="Phobius"/>
    </source>
</evidence>
<feature type="transmembrane region" description="Helical" evidence="1">
    <location>
        <begin position="37"/>
        <end position="55"/>
    </location>
</feature>
<evidence type="ECO:0000259" key="2">
    <source>
        <dbReference type="Pfam" id="PF00487"/>
    </source>
</evidence>
<keyword evidence="1" id="KW-0812">Transmembrane</keyword>
<comment type="caution">
    <text evidence="3">The sequence shown here is derived from an EMBL/GenBank/DDBJ whole genome shotgun (WGS) entry which is preliminary data.</text>
</comment>
<name>A0ABU0J1S5_9HYPH</name>
<evidence type="ECO:0000313" key="3">
    <source>
        <dbReference type="EMBL" id="MDQ0468201.1"/>
    </source>
</evidence>
<organism evidence="3 4">
    <name type="scientific">Labrys wisconsinensis</name>
    <dbReference type="NCBI Taxonomy" id="425677"/>
    <lineage>
        <taxon>Bacteria</taxon>
        <taxon>Pseudomonadati</taxon>
        <taxon>Pseudomonadota</taxon>
        <taxon>Alphaproteobacteria</taxon>
        <taxon>Hyphomicrobiales</taxon>
        <taxon>Xanthobacteraceae</taxon>
        <taxon>Labrys</taxon>
    </lineage>
</organism>
<keyword evidence="4" id="KW-1185">Reference proteome</keyword>
<dbReference type="InterPro" id="IPR005804">
    <property type="entry name" value="FA_desaturase_dom"/>
</dbReference>
<dbReference type="Pfam" id="PF00487">
    <property type="entry name" value="FA_desaturase"/>
    <property type="match status" value="1"/>
</dbReference>
<feature type="transmembrane region" description="Helical" evidence="1">
    <location>
        <begin position="12"/>
        <end position="31"/>
    </location>
</feature>
<protein>
    <submittedName>
        <fullName evidence="3">Fatty acid desaturase</fullName>
    </submittedName>
</protein>
<gene>
    <name evidence="3" type="ORF">QO011_001196</name>
</gene>
<dbReference type="RefSeq" id="WP_307268956.1">
    <property type="nucleotide sequence ID" value="NZ_JAUSVX010000001.1"/>
</dbReference>
<dbReference type="EMBL" id="JAUSVX010000001">
    <property type="protein sequence ID" value="MDQ0468201.1"/>
    <property type="molecule type" value="Genomic_DNA"/>
</dbReference>
<proteinExistence type="predicted"/>
<evidence type="ECO:0000313" key="4">
    <source>
        <dbReference type="Proteomes" id="UP001242480"/>
    </source>
</evidence>
<accession>A0ABU0J1S5</accession>
<keyword evidence="1" id="KW-0472">Membrane</keyword>
<dbReference type="Proteomes" id="UP001242480">
    <property type="component" value="Unassembled WGS sequence"/>
</dbReference>